<gene>
    <name evidence="2" type="ORF">DFH07DRAFT_1037353</name>
</gene>
<dbReference type="Proteomes" id="UP001215280">
    <property type="component" value="Unassembled WGS sequence"/>
</dbReference>
<sequence length="358" mass="38497">MPPVLSKPSSTPRSASSSKSARSNLVSPAVRAEQRIMKKQQKSAANLTTVDHTGGIPIMSTFPYPVDDDGQPITPDQILSHLRNHVAPLPLCMCNALARFISPIRTGEHVGKNAFACGLGYECSFWFCVEDVLFSGKAELRYETYSRKGHTKLPPDIYITPCDLASRVVTPSNSQGSATSRSTASSSDFSWSPVRRLLEMRAPSSSPAKDEQCLTAVIDLFAEPSGSSGNLFPGLGNFVPIPIGRPGPLPFVKQESVSPDSSVSSAGIGPIYGAKYYQENPDSPPLPIFDTKGIPLPRFPLSGDHKLELWSPPPVSALLKPVASSKAPLSAAKLLSPTGHSVDHFWSMFEFYAGLQKS</sequence>
<proteinExistence type="predicted"/>
<evidence type="ECO:0000313" key="3">
    <source>
        <dbReference type="Proteomes" id="UP001215280"/>
    </source>
</evidence>
<accession>A0AAD7IP33</accession>
<organism evidence="2 3">
    <name type="scientific">Mycena maculata</name>
    <dbReference type="NCBI Taxonomy" id="230809"/>
    <lineage>
        <taxon>Eukaryota</taxon>
        <taxon>Fungi</taxon>
        <taxon>Dikarya</taxon>
        <taxon>Basidiomycota</taxon>
        <taxon>Agaricomycotina</taxon>
        <taxon>Agaricomycetes</taxon>
        <taxon>Agaricomycetidae</taxon>
        <taxon>Agaricales</taxon>
        <taxon>Marasmiineae</taxon>
        <taxon>Mycenaceae</taxon>
        <taxon>Mycena</taxon>
    </lineage>
</organism>
<evidence type="ECO:0000313" key="2">
    <source>
        <dbReference type="EMBL" id="KAJ7747175.1"/>
    </source>
</evidence>
<feature type="region of interest" description="Disordered" evidence="1">
    <location>
        <begin position="1"/>
        <end position="30"/>
    </location>
</feature>
<feature type="compositionally biased region" description="Low complexity" evidence="1">
    <location>
        <begin position="1"/>
        <end position="23"/>
    </location>
</feature>
<reference evidence="2" key="1">
    <citation type="submission" date="2023-03" db="EMBL/GenBank/DDBJ databases">
        <title>Massive genome expansion in bonnet fungi (Mycena s.s.) driven by repeated elements and novel gene families across ecological guilds.</title>
        <authorList>
            <consortium name="Lawrence Berkeley National Laboratory"/>
            <person name="Harder C.B."/>
            <person name="Miyauchi S."/>
            <person name="Viragh M."/>
            <person name="Kuo A."/>
            <person name="Thoen E."/>
            <person name="Andreopoulos B."/>
            <person name="Lu D."/>
            <person name="Skrede I."/>
            <person name="Drula E."/>
            <person name="Henrissat B."/>
            <person name="Morin E."/>
            <person name="Kohler A."/>
            <person name="Barry K."/>
            <person name="LaButti K."/>
            <person name="Morin E."/>
            <person name="Salamov A."/>
            <person name="Lipzen A."/>
            <person name="Mereny Z."/>
            <person name="Hegedus B."/>
            <person name="Baldrian P."/>
            <person name="Stursova M."/>
            <person name="Weitz H."/>
            <person name="Taylor A."/>
            <person name="Grigoriev I.V."/>
            <person name="Nagy L.G."/>
            <person name="Martin F."/>
            <person name="Kauserud H."/>
        </authorList>
    </citation>
    <scope>NUCLEOTIDE SEQUENCE</scope>
    <source>
        <strain evidence="2">CBHHK188m</strain>
    </source>
</reference>
<dbReference type="EMBL" id="JARJLG010000095">
    <property type="protein sequence ID" value="KAJ7747175.1"/>
    <property type="molecule type" value="Genomic_DNA"/>
</dbReference>
<dbReference type="AlphaFoldDB" id="A0AAD7IP33"/>
<name>A0AAD7IP33_9AGAR</name>
<protein>
    <submittedName>
        <fullName evidence="2">Uncharacterized protein</fullName>
    </submittedName>
</protein>
<comment type="caution">
    <text evidence="2">The sequence shown here is derived from an EMBL/GenBank/DDBJ whole genome shotgun (WGS) entry which is preliminary data.</text>
</comment>
<keyword evidence="3" id="KW-1185">Reference proteome</keyword>
<evidence type="ECO:0000256" key="1">
    <source>
        <dbReference type="SAM" id="MobiDB-lite"/>
    </source>
</evidence>